<dbReference type="Gene3D" id="3.20.20.70">
    <property type="entry name" value="Aldolase class I"/>
    <property type="match status" value="1"/>
</dbReference>
<evidence type="ECO:0000256" key="2">
    <source>
        <dbReference type="ARBA" id="ARBA00007240"/>
    </source>
</evidence>
<proteinExistence type="inferred from homology"/>
<evidence type="ECO:0000313" key="5">
    <source>
        <dbReference type="EMBL" id="OBT98753.2"/>
    </source>
</evidence>
<dbReference type="InterPro" id="IPR013785">
    <property type="entry name" value="Aldolase_TIM"/>
</dbReference>
<dbReference type="RefSeq" id="XP_059319885.1">
    <property type="nucleotide sequence ID" value="XM_059463525.1"/>
</dbReference>
<evidence type="ECO:0000256" key="1">
    <source>
        <dbReference type="ARBA" id="ARBA00001255"/>
    </source>
</evidence>
<protein>
    <recommendedName>
        <fullName evidence="7">Alpha-galactosidase</fullName>
    </recommendedName>
</protein>
<sequence length="823" mass="90863">MKFSPAPGQTVVTTPNAAFYQVYVTIRAEIQNDIIFAAEDLQTKESYSFRSAVRPAVGNWGGVSLTTLHVSIPITSSSRKLEYTTIQDGKKEYHGSISIHSQTQESQVSCPFKTEVRLSEVEVESSSWLPWLDLDEWEGWLWIRSRPTWVEPQFMRLSQLPSNYQTQALLLRKIDCNSTVLFIVPVSSDGVLLHISAARQGEQPGAYIRARRANGDTCRASGEVISYLSTTGDTSLAIKEVMGAAVKKIDTTENNNSPFDALGFCTWSSLGEFVLPTKQNMKDLVASIADDKLPIGTFIIDDGWQDIRHNGSDGPDNQGLWGFGAYEGLGGSLKETVCHIKKKLPTVKDVGVWMSIQGYWNGTVPSSPLVPKYDMSPYRISASRVPKIQNGSSAAVAQIVAQRYSPNREWYLPHPSRAFDFWKDYFRTCATAGITFVKVDNQASISLLEGRHGAEAAHAMWNGMFAAANEVFGPGKVIHCMSHSERMFVGDIATGLATQGQRIMFRNTNDFGLPTYTHAQHILYNVYNSLVLSNTCLILDADMFMTGKQWPEYHAVLRAFFPGPIILSDHLGKHNLEVINRLVGVSKSGAMKTIRAKHPLRPLANRLWETGKNAECETRPTIKASTCFPLLHSAVIVAWSHGCIKDCSLDIISETDIRQALELSPKSGGEYMVWFANARQCVPVSLSCDINDSNKSKESFESSLVATLALQPEAHEVLRIVPNHTLSKNGPKIAFLSLLDKYSGLAAAEHVIYGEGRLTVDILYEGVVAFVVSSAGLKVNVDGREVEARRTELSEACWLIEVELKRGGNDADAGDSWKVEILA</sequence>
<comment type="catalytic activity">
    <reaction evidence="1">
        <text>Hydrolysis of terminal, non-reducing alpha-D-galactose residues in alpha-D-galactosides, including galactose oligosaccharides, galactomannans and galactolipids.</text>
        <dbReference type="EC" id="3.2.1.22"/>
    </reaction>
</comment>
<reference evidence="6" key="2">
    <citation type="journal article" date="2018" name="Nat. Commun.">
        <title>Extreme sensitivity to ultraviolet light in the fungal pathogen causing white-nose syndrome of bats.</title>
        <authorList>
            <person name="Palmer J.M."/>
            <person name="Drees K.P."/>
            <person name="Foster J.T."/>
            <person name="Lindner D.L."/>
        </authorList>
    </citation>
    <scope>NUCLEOTIDE SEQUENCE [LARGE SCALE GENOMIC DNA]</scope>
    <source>
        <strain evidence="6">UAMH 10579</strain>
    </source>
</reference>
<dbReference type="SUPFAM" id="SSF51445">
    <property type="entry name" value="(Trans)glycosidases"/>
    <property type="match status" value="1"/>
</dbReference>
<evidence type="ECO:0000313" key="6">
    <source>
        <dbReference type="Proteomes" id="UP000091956"/>
    </source>
</evidence>
<dbReference type="GO" id="GO:0047274">
    <property type="term" value="F:galactinol-sucrose galactosyltransferase activity"/>
    <property type="evidence" value="ECO:0007669"/>
    <property type="project" value="UniProtKB-EC"/>
</dbReference>
<dbReference type="AlphaFoldDB" id="A0A1B8GSE0"/>
<evidence type="ECO:0008006" key="7">
    <source>
        <dbReference type="Google" id="ProtNLM"/>
    </source>
</evidence>
<keyword evidence="3" id="KW-0119">Carbohydrate metabolism</keyword>
<dbReference type="GeneID" id="28836722"/>
<comment type="catalytic activity">
    <reaction evidence="4">
        <text>alpha-D-galactosyl-(1-&gt;3)-1D-myo-inositol + sucrose = raffinose + myo-inositol</text>
        <dbReference type="Rhea" id="RHEA:20161"/>
        <dbReference type="ChEBI" id="CHEBI:16634"/>
        <dbReference type="ChEBI" id="CHEBI:17268"/>
        <dbReference type="ChEBI" id="CHEBI:17505"/>
        <dbReference type="ChEBI" id="CHEBI:17992"/>
        <dbReference type="EC" id="2.4.1.82"/>
    </reaction>
</comment>
<dbReference type="EMBL" id="KV460215">
    <property type="protein sequence ID" value="OBT98753.2"/>
    <property type="molecule type" value="Genomic_DNA"/>
</dbReference>
<comment type="similarity">
    <text evidence="2">Belongs to the glycosyl hydrolases 36 family.</text>
</comment>
<dbReference type="PANTHER" id="PTHR31268">
    <property type="match status" value="1"/>
</dbReference>
<dbReference type="InterPro" id="IPR008811">
    <property type="entry name" value="Glycosyl_hydrolases_36"/>
</dbReference>
<dbReference type="GO" id="GO:0004557">
    <property type="term" value="F:alpha-galactosidase activity"/>
    <property type="evidence" value="ECO:0007669"/>
    <property type="project" value="UniProtKB-EC"/>
</dbReference>
<dbReference type="STRING" id="342668.A0A1B8GSE0"/>
<dbReference type="Pfam" id="PF05691">
    <property type="entry name" value="Raffinose_syn"/>
    <property type="match status" value="2"/>
</dbReference>
<keyword evidence="6" id="KW-1185">Reference proteome</keyword>
<reference evidence="5 6" key="1">
    <citation type="submission" date="2016-03" db="EMBL/GenBank/DDBJ databases">
        <title>Comparative genomics of Pseudogymnoascus destructans, the fungus causing white-nose syndrome of bats.</title>
        <authorList>
            <person name="Palmer J.M."/>
            <person name="Drees K.P."/>
            <person name="Foster J.T."/>
            <person name="Lindner D.L."/>
        </authorList>
    </citation>
    <scope>NUCLEOTIDE SEQUENCE [LARGE SCALE GENOMIC DNA]</scope>
    <source>
        <strain evidence="5 6">UAMH 10579</strain>
    </source>
</reference>
<evidence type="ECO:0000256" key="4">
    <source>
        <dbReference type="ARBA" id="ARBA00049426"/>
    </source>
</evidence>
<dbReference type="Proteomes" id="UP000091956">
    <property type="component" value="Unassembled WGS sequence"/>
</dbReference>
<organism evidence="5 6">
    <name type="scientific">Pseudogymnoascus verrucosus</name>
    <dbReference type="NCBI Taxonomy" id="342668"/>
    <lineage>
        <taxon>Eukaryota</taxon>
        <taxon>Fungi</taxon>
        <taxon>Dikarya</taxon>
        <taxon>Ascomycota</taxon>
        <taxon>Pezizomycotina</taxon>
        <taxon>Leotiomycetes</taxon>
        <taxon>Thelebolales</taxon>
        <taxon>Thelebolaceae</taxon>
        <taxon>Pseudogymnoascus</taxon>
    </lineage>
</organism>
<gene>
    <name evidence="5" type="ORF">VE01_03336</name>
</gene>
<name>A0A1B8GSE0_9PEZI</name>
<dbReference type="PANTHER" id="PTHR31268:SF32">
    <property type="entry name" value="GALACTINOL--SUCROSE GALACTOSYLTRANSFERASE 2-RELATED"/>
    <property type="match status" value="1"/>
</dbReference>
<accession>A0A1B8GSE0</accession>
<evidence type="ECO:0000256" key="3">
    <source>
        <dbReference type="ARBA" id="ARBA00023277"/>
    </source>
</evidence>
<dbReference type="InterPro" id="IPR017853">
    <property type="entry name" value="GH"/>
</dbReference>